<dbReference type="OrthoDB" id="9809136at2"/>
<dbReference type="InterPro" id="IPR009964">
    <property type="entry name" value="DUF1491"/>
</dbReference>
<dbReference type="EMBL" id="FRXO01000005">
    <property type="protein sequence ID" value="SHO66217.1"/>
    <property type="molecule type" value="Genomic_DNA"/>
</dbReference>
<dbReference type="AlphaFoldDB" id="A0A1M7ZMV9"/>
<protein>
    <recommendedName>
        <fullName evidence="3">DUF1491 family protein</fullName>
    </recommendedName>
</protein>
<organism evidence="1 2">
    <name type="scientific">Pseudoxanthobacter soli DSM 19599</name>
    <dbReference type="NCBI Taxonomy" id="1123029"/>
    <lineage>
        <taxon>Bacteria</taxon>
        <taxon>Pseudomonadati</taxon>
        <taxon>Pseudomonadota</taxon>
        <taxon>Alphaproteobacteria</taxon>
        <taxon>Hyphomicrobiales</taxon>
        <taxon>Segnochrobactraceae</taxon>
        <taxon>Pseudoxanthobacter</taxon>
    </lineage>
</organism>
<dbReference type="Proteomes" id="UP000186406">
    <property type="component" value="Unassembled WGS sequence"/>
</dbReference>
<keyword evidence="2" id="KW-1185">Reference proteome</keyword>
<gene>
    <name evidence="1" type="ORF">SAMN02745172_02872</name>
</gene>
<dbReference type="STRING" id="1123029.SAMN02745172_02872"/>
<proteinExistence type="predicted"/>
<evidence type="ECO:0000313" key="1">
    <source>
        <dbReference type="EMBL" id="SHO66217.1"/>
    </source>
</evidence>
<accession>A0A1M7ZMV9</accession>
<dbReference type="Pfam" id="PF07372">
    <property type="entry name" value="DUF1491"/>
    <property type="match status" value="1"/>
</dbReference>
<reference evidence="1 2" key="1">
    <citation type="submission" date="2016-12" db="EMBL/GenBank/DDBJ databases">
        <authorList>
            <person name="Song W.-J."/>
            <person name="Kurnit D.M."/>
        </authorList>
    </citation>
    <scope>NUCLEOTIDE SEQUENCE [LARGE SCALE GENOMIC DNA]</scope>
    <source>
        <strain evidence="1 2">DSM 19599</strain>
    </source>
</reference>
<dbReference type="RefSeq" id="WP_073629793.1">
    <property type="nucleotide sequence ID" value="NZ_FRXO01000005.1"/>
</dbReference>
<dbReference type="Gene3D" id="3.40.1530.20">
    <property type="entry name" value="Protein of unknown function (DUF1491)"/>
    <property type="match status" value="1"/>
</dbReference>
<evidence type="ECO:0008006" key="3">
    <source>
        <dbReference type="Google" id="ProtNLM"/>
    </source>
</evidence>
<evidence type="ECO:0000313" key="2">
    <source>
        <dbReference type="Proteomes" id="UP000186406"/>
    </source>
</evidence>
<name>A0A1M7ZMV9_9HYPH</name>
<sequence length="126" mass="13983">MARVVSSFWVGAYLRRCQGAGAFAAVLRHGADEAGAIFVKIVRGDGTADLYGPAPQALVDEDRPVDRRFEQLAARAPEADIDARLTRERAFDPDIWVVEVEDRDGRSFLDMPVADRPGWEGVFHVR</sequence>